<comment type="caution">
    <text evidence="1">The sequence shown here is derived from an EMBL/GenBank/DDBJ whole genome shotgun (WGS) entry which is preliminary data.</text>
</comment>
<dbReference type="AlphaFoldDB" id="A0A1Y5F3V7"/>
<evidence type="ECO:0000313" key="1">
    <source>
        <dbReference type="EMBL" id="OUR95247.1"/>
    </source>
</evidence>
<reference evidence="2" key="1">
    <citation type="journal article" date="2017" name="Proc. Natl. Acad. Sci. U.S.A.">
        <title>Simulation of Deepwater Horizon oil plume reveals substrate specialization within a complex community of hydrocarbon-degraders.</title>
        <authorList>
            <person name="Hu P."/>
            <person name="Dubinsky E.A."/>
            <person name="Probst A.J."/>
            <person name="Wang J."/>
            <person name="Sieber C.M.K."/>
            <person name="Tom L.M."/>
            <person name="Gardinali P."/>
            <person name="Banfield J.F."/>
            <person name="Atlas R.M."/>
            <person name="Andersen G.L."/>
        </authorList>
    </citation>
    <scope>NUCLEOTIDE SEQUENCE [LARGE SCALE GENOMIC DNA]</scope>
</reference>
<evidence type="ECO:0000313" key="2">
    <source>
        <dbReference type="Proteomes" id="UP000196531"/>
    </source>
</evidence>
<protein>
    <submittedName>
        <fullName evidence="1">Uncharacterized protein</fullName>
    </submittedName>
</protein>
<gene>
    <name evidence="1" type="ORF">A9Q84_15505</name>
</gene>
<name>A0A1Y5F3V7_9BACT</name>
<dbReference type="Proteomes" id="UP000196531">
    <property type="component" value="Unassembled WGS sequence"/>
</dbReference>
<accession>A0A1Y5F3V7</accession>
<organism evidence="1 2">
    <name type="scientific">Halobacteriovorax marinus</name>
    <dbReference type="NCBI Taxonomy" id="97084"/>
    <lineage>
        <taxon>Bacteria</taxon>
        <taxon>Pseudomonadati</taxon>
        <taxon>Bdellovibrionota</taxon>
        <taxon>Bacteriovoracia</taxon>
        <taxon>Bacteriovoracales</taxon>
        <taxon>Halobacteriovoraceae</taxon>
        <taxon>Halobacteriovorax</taxon>
    </lineage>
</organism>
<proteinExistence type="predicted"/>
<sequence length="89" mass="10491">MLKNLFESLNFPYIKGEMMTKKKQNNMSNSMTFNILLRGAVTYLRAKENIDRMKRDFTKRTIKPLMAFKSKISKEARESIKAKREGTRP</sequence>
<dbReference type="EMBL" id="MAAO01000008">
    <property type="protein sequence ID" value="OUR95247.1"/>
    <property type="molecule type" value="Genomic_DNA"/>
</dbReference>